<proteinExistence type="predicted"/>
<dbReference type="AlphaFoldDB" id="A0A3G9J5Y2"/>
<dbReference type="KEGG" id="pbk:Back11_01090"/>
<dbReference type="Proteomes" id="UP000275368">
    <property type="component" value="Chromosome"/>
</dbReference>
<keyword evidence="5" id="KW-1185">Reference proteome</keyword>
<sequence length="155" mass="18461">MVYAPRRGFTVKEIVIKKKLEVFQLIGTLDALAAALSVDHISDEDLAKMEEIVHKIDTSIKEQSYADYQHYQIEFHNVYLIKCNNDTLIELIKSFQNNFVRQTYLSDNKEKLYTVLEQMNKEHRQIIQLFREKDKTGLEQILKHVHWRIDYTDMI</sequence>
<dbReference type="PANTHER" id="PTHR43537:SF24">
    <property type="entry name" value="GLUCONATE OPERON TRANSCRIPTIONAL REPRESSOR"/>
    <property type="match status" value="1"/>
</dbReference>
<organism evidence="4 5">
    <name type="scientific">Paenibacillus baekrokdamisoli</name>
    <dbReference type="NCBI Taxonomy" id="1712516"/>
    <lineage>
        <taxon>Bacteria</taxon>
        <taxon>Bacillati</taxon>
        <taxon>Bacillota</taxon>
        <taxon>Bacilli</taxon>
        <taxon>Bacillales</taxon>
        <taxon>Paenibacillaceae</taxon>
        <taxon>Paenibacillus</taxon>
    </lineage>
</organism>
<keyword evidence="2" id="KW-0238">DNA-binding</keyword>
<dbReference type="PANTHER" id="PTHR43537">
    <property type="entry name" value="TRANSCRIPTIONAL REGULATOR, GNTR FAMILY"/>
    <property type="match status" value="1"/>
</dbReference>
<dbReference type="EMBL" id="AP019308">
    <property type="protein sequence ID" value="BBH18764.1"/>
    <property type="molecule type" value="Genomic_DNA"/>
</dbReference>
<dbReference type="SMART" id="SM00895">
    <property type="entry name" value="FCD"/>
    <property type="match status" value="1"/>
</dbReference>
<accession>A0A3G9J5Y2</accession>
<reference evidence="4 5" key="1">
    <citation type="submission" date="2018-11" db="EMBL/GenBank/DDBJ databases">
        <title>Complete genome sequence of Paenibacillus baekrokdamisoli strain KCTC 33723.</title>
        <authorList>
            <person name="Kang S.W."/>
            <person name="Lee K.C."/>
            <person name="Kim K.K."/>
            <person name="Kim J.S."/>
            <person name="Kim D.S."/>
            <person name="Ko S.H."/>
            <person name="Yang S.H."/>
            <person name="Lee J.S."/>
        </authorList>
    </citation>
    <scope>NUCLEOTIDE SEQUENCE [LARGE SCALE GENOMIC DNA]</scope>
    <source>
        <strain evidence="4 5">KCTC 33723</strain>
    </source>
</reference>
<name>A0A3G9J5Y2_9BACL</name>
<gene>
    <name evidence="4" type="ORF">Back11_01090</name>
</gene>
<keyword evidence="3" id="KW-0804">Transcription</keyword>
<dbReference type="InterPro" id="IPR011711">
    <property type="entry name" value="GntR_C"/>
</dbReference>
<dbReference type="SUPFAM" id="SSF48008">
    <property type="entry name" value="GntR ligand-binding domain-like"/>
    <property type="match status" value="1"/>
</dbReference>
<evidence type="ECO:0000256" key="3">
    <source>
        <dbReference type="ARBA" id="ARBA00023163"/>
    </source>
</evidence>
<evidence type="ECO:0000256" key="1">
    <source>
        <dbReference type="ARBA" id="ARBA00023015"/>
    </source>
</evidence>
<keyword evidence="1" id="KW-0805">Transcription regulation</keyword>
<dbReference type="Pfam" id="PF07729">
    <property type="entry name" value="FCD"/>
    <property type="match status" value="1"/>
</dbReference>
<protein>
    <submittedName>
        <fullName evidence="4">Uncharacterized protein</fullName>
    </submittedName>
</protein>
<evidence type="ECO:0000256" key="2">
    <source>
        <dbReference type="ARBA" id="ARBA00023125"/>
    </source>
</evidence>
<dbReference type="Gene3D" id="1.20.120.530">
    <property type="entry name" value="GntR ligand-binding domain-like"/>
    <property type="match status" value="1"/>
</dbReference>
<dbReference type="InterPro" id="IPR008920">
    <property type="entry name" value="TF_FadR/GntR_C"/>
</dbReference>
<dbReference type="GO" id="GO:0003677">
    <property type="term" value="F:DNA binding"/>
    <property type="evidence" value="ECO:0007669"/>
    <property type="project" value="UniProtKB-KW"/>
</dbReference>
<evidence type="ECO:0000313" key="4">
    <source>
        <dbReference type="EMBL" id="BBH18764.1"/>
    </source>
</evidence>
<evidence type="ECO:0000313" key="5">
    <source>
        <dbReference type="Proteomes" id="UP000275368"/>
    </source>
</evidence>